<reference evidence="2 3" key="1">
    <citation type="journal article" date="2020" name="Cell">
        <title>Large-Scale Comparative Analyses of Tick Genomes Elucidate Their Genetic Diversity and Vector Capacities.</title>
        <authorList>
            <consortium name="Tick Genome and Microbiome Consortium (TIGMIC)"/>
            <person name="Jia N."/>
            <person name="Wang J."/>
            <person name="Shi W."/>
            <person name="Du L."/>
            <person name="Sun Y."/>
            <person name="Zhan W."/>
            <person name="Jiang J.F."/>
            <person name="Wang Q."/>
            <person name="Zhang B."/>
            <person name="Ji P."/>
            <person name="Bell-Sakyi L."/>
            <person name="Cui X.M."/>
            <person name="Yuan T.T."/>
            <person name="Jiang B.G."/>
            <person name="Yang W.F."/>
            <person name="Lam T.T."/>
            <person name="Chang Q.C."/>
            <person name="Ding S.J."/>
            <person name="Wang X.J."/>
            <person name="Zhu J.G."/>
            <person name="Ruan X.D."/>
            <person name="Zhao L."/>
            <person name="Wei J.T."/>
            <person name="Ye R.Z."/>
            <person name="Que T.C."/>
            <person name="Du C.H."/>
            <person name="Zhou Y.H."/>
            <person name="Cheng J.X."/>
            <person name="Dai P.F."/>
            <person name="Guo W.B."/>
            <person name="Han X.H."/>
            <person name="Huang E.J."/>
            <person name="Li L.F."/>
            <person name="Wei W."/>
            <person name="Gao Y.C."/>
            <person name="Liu J.Z."/>
            <person name="Shao H.Z."/>
            <person name="Wang X."/>
            <person name="Wang C.C."/>
            <person name="Yang T.C."/>
            <person name="Huo Q.B."/>
            <person name="Li W."/>
            <person name="Chen H.Y."/>
            <person name="Chen S.E."/>
            <person name="Zhou L.G."/>
            <person name="Ni X.B."/>
            <person name="Tian J.H."/>
            <person name="Sheng Y."/>
            <person name="Liu T."/>
            <person name="Pan Y.S."/>
            <person name="Xia L.Y."/>
            <person name="Li J."/>
            <person name="Zhao F."/>
            <person name="Cao W.C."/>
        </authorList>
    </citation>
    <scope>NUCLEOTIDE SEQUENCE [LARGE SCALE GENOMIC DNA]</scope>
    <source>
        <strain evidence="2">HaeL-2018</strain>
    </source>
</reference>
<dbReference type="GO" id="GO:0005886">
    <property type="term" value="C:plasma membrane"/>
    <property type="evidence" value="ECO:0007669"/>
    <property type="project" value="TreeGrafter"/>
</dbReference>
<gene>
    <name evidence="2" type="ORF">HPB48_011620</name>
</gene>
<dbReference type="AlphaFoldDB" id="A0A9J6FYV5"/>
<proteinExistence type="predicted"/>
<dbReference type="InterPro" id="IPR018497">
    <property type="entry name" value="Peptidase_M13_C"/>
</dbReference>
<dbReference type="Gene3D" id="3.40.390.10">
    <property type="entry name" value="Collagenase (Catalytic Domain)"/>
    <property type="match status" value="1"/>
</dbReference>
<dbReference type="SUPFAM" id="SSF55486">
    <property type="entry name" value="Metalloproteases ('zincins'), catalytic domain"/>
    <property type="match status" value="1"/>
</dbReference>
<feature type="domain" description="Peptidase M13 C-terminal" evidence="1">
    <location>
        <begin position="4"/>
        <end position="91"/>
    </location>
</feature>
<organism evidence="2 3">
    <name type="scientific">Haemaphysalis longicornis</name>
    <name type="common">Bush tick</name>
    <dbReference type="NCBI Taxonomy" id="44386"/>
    <lineage>
        <taxon>Eukaryota</taxon>
        <taxon>Metazoa</taxon>
        <taxon>Ecdysozoa</taxon>
        <taxon>Arthropoda</taxon>
        <taxon>Chelicerata</taxon>
        <taxon>Arachnida</taxon>
        <taxon>Acari</taxon>
        <taxon>Parasitiformes</taxon>
        <taxon>Ixodida</taxon>
        <taxon>Ixodoidea</taxon>
        <taxon>Ixodidae</taxon>
        <taxon>Haemaphysalinae</taxon>
        <taxon>Haemaphysalis</taxon>
    </lineage>
</organism>
<name>A0A9J6FYV5_HAELO</name>
<dbReference type="GO" id="GO:0004222">
    <property type="term" value="F:metalloendopeptidase activity"/>
    <property type="evidence" value="ECO:0007669"/>
    <property type="project" value="InterPro"/>
</dbReference>
<dbReference type="OrthoDB" id="6495569at2759"/>
<dbReference type="Pfam" id="PF01431">
    <property type="entry name" value="Peptidase_M13"/>
    <property type="match status" value="1"/>
</dbReference>
<evidence type="ECO:0000259" key="1">
    <source>
        <dbReference type="Pfam" id="PF01431"/>
    </source>
</evidence>
<dbReference type="PANTHER" id="PTHR11733:SF241">
    <property type="entry name" value="GH26575P-RELATED"/>
    <property type="match status" value="1"/>
</dbReference>
<dbReference type="InterPro" id="IPR024079">
    <property type="entry name" value="MetalloPept_cat_dom_sf"/>
</dbReference>
<dbReference type="VEuPathDB" id="VectorBase:HLOH_058327"/>
<protein>
    <recommendedName>
        <fullName evidence="1">Peptidase M13 C-terminal domain-containing protein</fullName>
    </recommendedName>
</protein>
<comment type="caution">
    <text evidence="2">The sequence shown here is derived from an EMBL/GenBank/DDBJ whole genome shotgun (WGS) entry which is preliminary data.</text>
</comment>
<accession>A0A9J6FYV5</accession>
<dbReference type="PROSITE" id="PS51885">
    <property type="entry name" value="NEPRILYSIN"/>
    <property type="match status" value="1"/>
</dbReference>
<sequence length="99" mass="11415">MLPDIAGLVAAHDAYLKLSPTKRHQSFHGFPYKDEQLFFIAYCVRSCDNTPNRLVPGYAPRRDRCQVPLRMVGAFGEAFRCPAGSPMWIYNESRRCTFW</sequence>
<dbReference type="EMBL" id="JABSTR010000005">
    <property type="protein sequence ID" value="KAH9371310.1"/>
    <property type="molecule type" value="Genomic_DNA"/>
</dbReference>
<dbReference type="InterPro" id="IPR000718">
    <property type="entry name" value="Peptidase_M13"/>
</dbReference>
<dbReference type="Proteomes" id="UP000821853">
    <property type="component" value="Chromosome 3"/>
</dbReference>
<evidence type="ECO:0000313" key="3">
    <source>
        <dbReference type="Proteomes" id="UP000821853"/>
    </source>
</evidence>
<dbReference type="GO" id="GO:0016485">
    <property type="term" value="P:protein processing"/>
    <property type="evidence" value="ECO:0007669"/>
    <property type="project" value="TreeGrafter"/>
</dbReference>
<keyword evidence="3" id="KW-1185">Reference proteome</keyword>
<dbReference type="PANTHER" id="PTHR11733">
    <property type="entry name" value="ZINC METALLOPROTEASE FAMILY M13 NEPRILYSIN-RELATED"/>
    <property type="match status" value="1"/>
</dbReference>
<evidence type="ECO:0000313" key="2">
    <source>
        <dbReference type="EMBL" id="KAH9371310.1"/>
    </source>
</evidence>